<dbReference type="InterPro" id="IPR006195">
    <property type="entry name" value="aa-tRNA-synth_II"/>
</dbReference>
<dbReference type="AlphaFoldDB" id="A0A1Y3GDS7"/>
<dbReference type="NCBIfam" id="TIGR02367">
    <property type="entry name" value="PylS_Cterm"/>
    <property type="match status" value="1"/>
</dbReference>
<comment type="caution">
    <text evidence="2">The sequence shown here is derived from an EMBL/GenBank/DDBJ whole genome shotgun (WGS) entry which is preliminary data.</text>
</comment>
<dbReference type="Proteomes" id="UP000195137">
    <property type="component" value="Unassembled WGS sequence"/>
</dbReference>
<sequence>MEFTVTQKQRLQELGFEGVFPSDFEDVDERNRFFEELVGRLRDRNRKRFERLVGNKIPFWRKVSSDLRNRFYELGFVEVRTPEIISYSLLEKMEISDDLREQVYWLEEDNRCLRPMLAPNLYNELRHFNRISNQSKVRIFEIGTCFRREKSSSEHLNEFTMLNAVEMGDIGDTEERLDRLIEEVFGEFTDYKKVGEESSLYGKTVDVLVDGVEVASCIAGPHPLDSNWSIDQPWVGIGLGVERLAMLLDDGSTAKAYGNSYIYQDGVRLDIK</sequence>
<dbReference type="Pfam" id="PF17759">
    <property type="entry name" value="tRNA_synthFbeta"/>
    <property type="match status" value="1"/>
</dbReference>
<dbReference type="SMR" id="A0A1Y3GDS7"/>
<gene>
    <name evidence="2" type="ORF">AMET1_0221</name>
</gene>
<dbReference type="GO" id="GO:0004812">
    <property type="term" value="F:aminoacyl-tRNA ligase activity"/>
    <property type="evidence" value="ECO:0007669"/>
    <property type="project" value="InterPro"/>
</dbReference>
<evidence type="ECO:0000313" key="2">
    <source>
        <dbReference type="EMBL" id="OUJ19549.1"/>
    </source>
</evidence>
<keyword evidence="3" id="KW-1185">Reference proteome</keyword>
<dbReference type="RefSeq" id="WP_143406791.1">
    <property type="nucleotide sequence ID" value="NZ_MRZU01000002.1"/>
</dbReference>
<dbReference type="InterPro" id="IPR045864">
    <property type="entry name" value="aa-tRNA-synth_II/BPL/LPL"/>
</dbReference>
<dbReference type="OrthoDB" id="52632at2157"/>
<dbReference type="Gene3D" id="3.30.930.10">
    <property type="entry name" value="Bira Bifunctional Protein, Domain 2"/>
    <property type="match status" value="1"/>
</dbReference>
<dbReference type="InterPro" id="IPR023877">
    <property type="entry name" value="Pyrrolysyl-tRNA_ligase_C"/>
</dbReference>
<dbReference type="SUPFAM" id="SSF55681">
    <property type="entry name" value="Class II aaRS and biotin synthetases"/>
    <property type="match status" value="1"/>
</dbReference>
<evidence type="ECO:0000259" key="1">
    <source>
        <dbReference type="PROSITE" id="PS50862"/>
    </source>
</evidence>
<proteinExistence type="predicted"/>
<feature type="domain" description="Aminoacyl-transfer RNA synthetases class-II family profile" evidence="1">
    <location>
        <begin position="60"/>
        <end position="248"/>
    </location>
</feature>
<reference evidence="2 3" key="1">
    <citation type="submission" date="2016-12" db="EMBL/GenBank/DDBJ databases">
        <title>Discovery of methanogenic haloarchaea.</title>
        <authorList>
            <person name="Sorokin D.Y."/>
            <person name="Makarova K.S."/>
            <person name="Abbas B."/>
            <person name="Ferrer M."/>
            <person name="Golyshin P.N."/>
        </authorList>
    </citation>
    <scope>NUCLEOTIDE SEQUENCE [LARGE SCALE GENOMIC DNA]</scope>
    <source>
        <strain evidence="2">AMET1</strain>
    </source>
</reference>
<accession>A0A1Y3GDS7</accession>
<dbReference type="Gene3D" id="1.10.287.540">
    <property type="entry name" value="Helix hairpin bin"/>
    <property type="match status" value="1"/>
</dbReference>
<name>A0A1Y3GDS7_9EURY</name>
<organism evidence="2 3">
    <name type="scientific">Methanonatronarchaeum thermophilum</name>
    <dbReference type="NCBI Taxonomy" id="1927129"/>
    <lineage>
        <taxon>Archaea</taxon>
        <taxon>Methanobacteriati</taxon>
        <taxon>Methanobacteriota</taxon>
        <taxon>Methanonatronarchaeia</taxon>
        <taxon>Methanonatronarchaeales</taxon>
        <taxon>Methanonatronarchaeaceae</taxon>
        <taxon>Methanonatronarchaeum</taxon>
    </lineage>
</organism>
<dbReference type="EMBL" id="MRZU01000002">
    <property type="protein sequence ID" value="OUJ19549.1"/>
    <property type="molecule type" value="Genomic_DNA"/>
</dbReference>
<dbReference type="PROSITE" id="PS50862">
    <property type="entry name" value="AA_TRNA_LIGASE_II"/>
    <property type="match status" value="1"/>
</dbReference>
<evidence type="ECO:0000313" key="3">
    <source>
        <dbReference type="Proteomes" id="UP000195137"/>
    </source>
</evidence>
<dbReference type="InterPro" id="IPR041616">
    <property type="entry name" value="PheRS_beta_core"/>
</dbReference>
<protein>
    <submittedName>
        <fullName evidence="2">Pyrrolysyl-tRNA-synthetase PylS</fullName>
    </submittedName>
</protein>